<organism evidence="4 5">
    <name type="scientific">Halobellus limi</name>
    <dbReference type="NCBI Taxonomy" id="699433"/>
    <lineage>
        <taxon>Archaea</taxon>
        <taxon>Methanobacteriati</taxon>
        <taxon>Methanobacteriota</taxon>
        <taxon>Stenosarchaea group</taxon>
        <taxon>Halobacteria</taxon>
        <taxon>Halobacteriales</taxon>
        <taxon>Haloferacaceae</taxon>
        <taxon>Halobellus</taxon>
    </lineage>
</organism>
<dbReference type="KEGG" id="hlm:DV707_16720"/>
<evidence type="ECO:0000256" key="1">
    <source>
        <dbReference type="ARBA" id="ARBA00006484"/>
    </source>
</evidence>
<dbReference type="GO" id="GO:0016616">
    <property type="term" value="F:oxidoreductase activity, acting on the CH-OH group of donors, NAD or NADP as acceptor"/>
    <property type="evidence" value="ECO:0007669"/>
    <property type="project" value="UniProtKB-ARBA"/>
</dbReference>
<evidence type="ECO:0000313" key="5">
    <source>
        <dbReference type="Proteomes" id="UP000236740"/>
    </source>
</evidence>
<dbReference type="Proteomes" id="UP000236740">
    <property type="component" value="Unassembled WGS sequence"/>
</dbReference>
<dbReference type="Pfam" id="PF13561">
    <property type="entry name" value="adh_short_C2"/>
    <property type="match status" value="1"/>
</dbReference>
<reference evidence="3 6" key="2">
    <citation type="journal article" date="2019" name="Nat. Commun.">
        <title>A new type of DNA phosphorothioation-based antiviral system in archaea.</title>
        <authorList>
            <person name="Xiong L."/>
            <person name="Liu S."/>
            <person name="Chen S."/>
            <person name="Xiao Y."/>
            <person name="Zhu B."/>
            <person name="Gao Y."/>
            <person name="Zhang Y."/>
            <person name="Chen B."/>
            <person name="Luo J."/>
            <person name="Deng Z."/>
            <person name="Chen X."/>
            <person name="Wang L."/>
            <person name="Chen S."/>
        </authorList>
    </citation>
    <scope>NUCLEOTIDE SEQUENCE [LARGE SCALE GENOMIC DNA]</scope>
    <source>
        <strain evidence="3 6">CGMCC 1.10331</strain>
        <plasmid evidence="3 6">unnamed2</plasmid>
    </source>
</reference>
<comment type="similarity">
    <text evidence="1">Belongs to the short-chain dehydrogenases/reductases (SDR) family.</text>
</comment>
<accession>A0A1H6BQ70</accession>
<dbReference type="AlphaFoldDB" id="A0A1H6BQ70"/>
<dbReference type="PRINTS" id="PR00080">
    <property type="entry name" value="SDRFAMILY"/>
</dbReference>
<dbReference type="FunFam" id="3.40.50.720:FF:000084">
    <property type="entry name" value="Short-chain dehydrogenase reductase"/>
    <property type="match status" value="1"/>
</dbReference>
<geneLocation type="plasmid" evidence="3">
    <name>unnamed2</name>
</geneLocation>
<sequence>MAADYEHRPVTVNGKTAVVVGGTSGIGEAIALGFATEGADVVATSRSADKTAATTEAIRELGAKTIEQTCDVTDRGSITALRDAVLDEFGHVDVLVNSQGVISRQAVLDIDEESWDHVHDILLDGVYRSVQTFARKMDTGSIINISSLASHLAIPNAPAYTSAKAGVNGFTRAASKELAPDIRVNAIEPGFVITALNENQYREGTEKRAMIDERAPMDRVAEREELVGAAVYLASDAASYTTGEVIAVDGGFSDSVF</sequence>
<dbReference type="PANTHER" id="PTHR42760">
    <property type="entry name" value="SHORT-CHAIN DEHYDROGENASES/REDUCTASES FAMILY MEMBER"/>
    <property type="match status" value="1"/>
</dbReference>
<reference evidence="4 5" key="1">
    <citation type="submission" date="2016-10" db="EMBL/GenBank/DDBJ databases">
        <authorList>
            <person name="de Groot N.N."/>
        </authorList>
    </citation>
    <scope>NUCLEOTIDE SEQUENCE [LARGE SCALE GENOMIC DNA]</scope>
    <source>
        <strain evidence="4 5">CGMCC 1.10331</strain>
    </source>
</reference>
<protein>
    <submittedName>
        <fullName evidence="4">NAD(P)-dependent dehydrogenase, short-chain alcohol dehydrogenase family</fullName>
    </submittedName>
    <submittedName>
        <fullName evidence="3">SDR family oxidoreductase</fullName>
    </submittedName>
</protein>
<dbReference type="CDD" id="cd05233">
    <property type="entry name" value="SDR_c"/>
    <property type="match status" value="1"/>
</dbReference>
<keyword evidence="5" id="KW-1185">Reference proteome</keyword>
<proteinExistence type="inferred from homology"/>
<dbReference type="SMART" id="SM00822">
    <property type="entry name" value="PKS_KR"/>
    <property type="match status" value="1"/>
</dbReference>
<dbReference type="SUPFAM" id="SSF51735">
    <property type="entry name" value="NAD(P)-binding Rossmann-fold domains"/>
    <property type="match status" value="1"/>
</dbReference>
<evidence type="ECO:0000313" key="4">
    <source>
        <dbReference type="EMBL" id="SEG62782.1"/>
    </source>
</evidence>
<dbReference type="Gene3D" id="3.40.50.720">
    <property type="entry name" value="NAD(P)-binding Rossmann-like Domain"/>
    <property type="match status" value="1"/>
</dbReference>
<dbReference type="OrthoDB" id="281764at2157"/>
<dbReference type="InterPro" id="IPR002347">
    <property type="entry name" value="SDR_fam"/>
</dbReference>
<gene>
    <name evidence="3" type="ORF">DV707_16720</name>
    <name evidence="4" type="ORF">SAMN04488133_2920</name>
</gene>
<dbReference type="PROSITE" id="PS00061">
    <property type="entry name" value="ADH_SHORT"/>
    <property type="match status" value="1"/>
</dbReference>
<dbReference type="Proteomes" id="UP000296733">
    <property type="component" value="Plasmid unnamed2"/>
</dbReference>
<dbReference type="GeneID" id="39859765"/>
<dbReference type="InterPro" id="IPR020904">
    <property type="entry name" value="Sc_DH/Rdtase_CS"/>
</dbReference>
<dbReference type="EMBL" id="CP031313">
    <property type="protein sequence ID" value="QCC49387.1"/>
    <property type="molecule type" value="Genomic_DNA"/>
</dbReference>
<evidence type="ECO:0000313" key="6">
    <source>
        <dbReference type="Proteomes" id="UP000296733"/>
    </source>
</evidence>
<dbReference type="InterPro" id="IPR036291">
    <property type="entry name" value="NAD(P)-bd_dom_sf"/>
</dbReference>
<dbReference type="InterPro" id="IPR057326">
    <property type="entry name" value="KR_dom"/>
</dbReference>
<name>A0A1H6BQ70_9EURY</name>
<evidence type="ECO:0000259" key="2">
    <source>
        <dbReference type="SMART" id="SM00822"/>
    </source>
</evidence>
<feature type="domain" description="Ketoreductase" evidence="2">
    <location>
        <begin position="15"/>
        <end position="190"/>
    </location>
</feature>
<evidence type="ECO:0000313" key="3">
    <source>
        <dbReference type="EMBL" id="QCC49387.1"/>
    </source>
</evidence>
<dbReference type="RefSeq" id="WP_103992593.1">
    <property type="nucleotide sequence ID" value="NZ_CP031313.1"/>
</dbReference>
<dbReference type="PRINTS" id="PR00081">
    <property type="entry name" value="GDHRDH"/>
</dbReference>
<dbReference type="EMBL" id="FNVN01000005">
    <property type="protein sequence ID" value="SEG62782.1"/>
    <property type="molecule type" value="Genomic_DNA"/>
</dbReference>
<keyword evidence="3" id="KW-0614">Plasmid</keyword>